<reference evidence="3 4" key="1">
    <citation type="submission" date="2016-12" db="EMBL/GenBank/DDBJ databases">
        <authorList>
            <person name="Song W.-J."/>
            <person name="Kurnit D.M."/>
        </authorList>
    </citation>
    <scope>NUCLEOTIDE SEQUENCE [LARGE SCALE GENOMIC DNA]</scope>
    <source>
        <strain evidence="3 4">CECT 9026</strain>
    </source>
</reference>
<gene>
    <name evidence="3" type="primary">tnsB_1</name>
    <name evidence="3" type="ORF">VSP9026_04140</name>
</gene>
<dbReference type="EMBL" id="FSSB01000029">
    <property type="protein sequence ID" value="SIO96353.1"/>
    <property type="molecule type" value="Genomic_DNA"/>
</dbReference>
<evidence type="ECO:0000313" key="3">
    <source>
        <dbReference type="EMBL" id="SIO96353.1"/>
    </source>
</evidence>
<protein>
    <submittedName>
        <fullName evidence="3">Transposon Tn7 transposition protein TnsB</fullName>
    </submittedName>
</protein>
<evidence type="ECO:0000259" key="2">
    <source>
        <dbReference type="PROSITE" id="PS50994"/>
    </source>
</evidence>
<dbReference type="Gene3D" id="3.30.420.10">
    <property type="entry name" value="Ribonuclease H-like superfamily/Ribonuclease H"/>
    <property type="match status" value="1"/>
</dbReference>
<proteinExistence type="predicted"/>
<feature type="domain" description="Integrase catalytic" evidence="2">
    <location>
        <begin position="284"/>
        <end position="490"/>
    </location>
</feature>
<feature type="region of interest" description="Disordered" evidence="1">
    <location>
        <begin position="632"/>
        <end position="682"/>
    </location>
</feature>
<dbReference type="InterPro" id="IPR012337">
    <property type="entry name" value="RNaseH-like_sf"/>
</dbReference>
<organism evidence="3 4">
    <name type="scientific">Vibrio spartinae</name>
    <dbReference type="NCBI Taxonomy" id="1918945"/>
    <lineage>
        <taxon>Bacteria</taxon>
        <taxon>Pseudomonadati</taxon>
        <taxon>Pseudomonadota</taxon>
        <taxon>Gammaproteobacteria</taxon>
        <taxon>Vibrionales</taxon>
        <taxon>Vibrionaceae</taxon>
        <taxon>Vibrio</taxon>
    </lineage>
</organism>
<dbReference type="PROSITE" id="PS50994">
    <property type="entry name" value="INTEGRASE"/>
    <property type="match status" value="1"/>
</dbReference>
<dbReference type="GO" id="GO:0015074">
    <property type="term" value="P:DNA integration"/>
    <property type="evidence" value="ECO:0007669"/>
    <property type="project" value="InterPro"/>
</dbReference>
<dbReference type="SUPFAM" id="SSF53098">
    <property type="entry name" value="Ribonuclease H-like"/>
    <property type="match status" value="1"/>
</dbReference>
<feature type="compositionally biased region" description="Basic and acidic residues" evidence="1">
    <location>
        <begin position="632"/>
        <end position="664"/>
    </location>
</feature>
<dbReference type="AlphaFoldDB" id="A0A1N6MAB9"/>
<evidence type="ECO:0000313" key="4">
    <source>
        <dbReference type="Proteomes" id="UP000184774"/>
    </source>
</evidence>
<dbReference type="GO" id="GO:0003676">
    <property type="term" value="F:nucleic acid binding"/>
    <property type="evidence" value="ECO:0007669"/>
    <property type="project" value="InterPro"/>
</dbReference>
<sequence length="703" mass="81305">MVLTKNSVWKITRLEGVENGVYRVLEIFKDLDAVVLFPLEHTRPIKPLLTKLSSFHRTIKLGTTTKEDFALPIYMQVDELDIPHKQKAKRDKNLQIIERIIKDKDFLFEYCISKRSDLLVKYAQNISEHRNTVDRLLQLYWKYGQDKNALLPAYANSGGAGKERKATVPLGAPKRSRTLAVVRSRKYILTEKDKEKIKKSLKKHYLKEGGDSLVETYKKFLRKYFASEVKIAEALEQFPHAPSLRQFAYWKSKLISKDVEIQARTSVRDYLLNKRGTTGSATERSPIPGDVFEIDATVADVHIVSTFSNQRVLGRPTIYSIVDRATRMIVGFHVSLYFASWRAARQALVNCFLPKQEYCSQYGIHISEAEWPCHHIPEELVCDNGEMIGLQPEEHLVPFTQLSFAPPYRPDRKSFVERRFDILNKKAIHPLLGATRRGKVVRGEIDPRKLAIYTLHEVTQLLIEAVLEHNRDILKRLAFETPLLIEKDLAPTPINCWKVNVELQRHSLIEANYDDVISRLLPPEMVSMTGDGILYNGMYFTNKRIIEDDLASIARDKGWWQLEARIDENSSNYIYVRFNSREPFVKCNLSPKSRMFRDLPIVESDFVLDWTDEKSEKMIVTAESIDMQHRTDAITKRAKNRAKDNPTPRKDRSKGIQQNRKEELELMNGKDTTQVSKSVKDHDIVENNNVVTLPRRNKRAQDV</sequence>
<dbReference type="InterPro" id="IPR036397">
    <property type="entry name" value="RNaseH_sf"/>
</dbReference>
<dbReference type="InterPro" id="IPR001584">
    <property type="entry name" value="Integrase_cat-core"/>
</dbReference>
<evidence type="ECO:0000256" key="1">
    <source>
        <dbReference type="SAM" id="MobiDB-lite"/>
    </source>
</evidence>
<dbReference type="RefSeq" id="WP_074374799.1">
    <property type="nucleotide sequence ID" value="NZ_AP024907.1"/>
</dbReference>
<accession>A0A1N6MAB9</accession>
<name>A0A1N6MAB9_9VIBR</name>
<dbReference type="Proteomes" id="UP000184774">
    <property type="component" value="Unassembled WGS sequence"/>
</dbReference>